<proteinExistence type="inferred from homology"/>
<dbReference type="GO" id="GO:0005829">
    <property type="term" value="C:cytosol"/>
    <property type="evidence" value="ECO:0007669"/>
    <property type="project" value="TreeGrafter"/>
</dbReference>
<evidence type="ECO:0000313" key="5">
    <source>
        <dbReference type="Proteomes" id="UP000184031"/>
    </source>
</evidence>
<dbReference type="NCBIfam" id="TIGR00004">
    <property type="entry name" value="Rid family detoxifying hydrolase"/>
    <property type="match status" value="1"/>
</dbReference>
<dbReference type="RefSeq" id="WP_072881326.1">
    <property type="nucleotide sequence ID" value="NZ_FOKU01000006.1"/>
</dbReference>
<dbReference type="STRING" id="1055723.SAMN05216293_3016"/>
<dbReference type="CDD" id="cd00448">
    <property type="entry name" value="YjgF_YER057c_UK114_family"/>
    <property type="match status" value="1"/>
</dbReference>
<accession>A0A1M6YZY3</accession>
<evidence type="ECO:0000313" key="4">
    <source>
        <dbReference type="EMBL" id="SHL23662.1"/>
    </source>
</evidence>
<name>A0A1M6YZY3_9FLAO</name>
<sequence>MKPFQYTLLAILISGIMATSHAQENTELIFHQSHEPKKQDAPFSDVVQAGNLFFLAGQIGMDHSARTVVQGGIQAETEQAIKNIEAVLAQHGLGLGNVVKCTVILGSMDDFAAFNEVYVKYFTNKPARTTFAASGLARNAKVEIDVVAVK</sequence>
<evidence type="ECO:0000256" key="2">
    <source>
        <dbReference type="SAM" id="SignalP"/>
    </source>
</evidence>
<organism evidence="4 5">
    <name type="scientific">Flagellimonas taeanensis</name>
    <dbReference type="NCBI Taxonomy" id="1005926"/>
    <lineage>
        <taxon>Bacteria</taxon>
        <taxon>Pseudomonadati</taxon>
        <taxon>Bacteroidota</taxon>
        <taxon>Flavobacteriia</taxon>
        <taxon>Flavobacteriales</taxon>
        <taxon>Flavobacteriaceae</taxon>
        <taxon>Flagellimonas</taxon>
    </lineage>
</organism>
<dbReference type="PANTHER" id="PTHR11803">
    <property type="entry name" value="2-IMINOBUTANOATE/2-IMINOPROPANOATE DEAMINASE RIDA"/>
    <property type="match status" value="1"/>
</dbReference>
<gene>
    <name evidence="3" type="ORF">SAMN04487891_106104</name>
    <name evidence="4" type="ORF">SAMN05216293_3016</name>
</gene>
<dbReference type="AlphaFoldDB" id="A0A1M6YZY3"/>
<keyword evidence="2" id="KW-0732">Signal</keyword>
<dbReference type="Pfam" id="PF01042">
    <property type="entry name" value="Ribonuc_L-PSP"/>
    <property type="match status" value="1"/>
</dbReference>
<feature type="chain" id="PRO_5009923078" evidence="2">
    <location>
        <begin position="23"/>
        <end position="150"/>
    </location>
</feature>
<dbReference type="OrthoDB" id="9803101at2"/>
<dbReference type="FunFam" id="3.30.1330.40:FF:000001">
    <property type="entry name" value="L-PSP family endoribonuclease"/>
    <property type="match status" value="1"/>
</dbReference>
<dbReference type="Proteomes" id="UP000198940">
    <property type="component" value="Unassembled WGS sequence"/>
</dbReference>
<dbReference type="InterPro" id="IPR006175">
    <property type="entry name" value="YjgF/YER057c/UK114"/>
</dbReference>
<evidence type="ECO:0000313" key="6">
    <source>
        <dbReference type="Proteomes" id="UP000198940"/>
    </source>
</evidence>
<dbReference type="Proteomes" id="UP000184031">
    <property type="component" value="Unassembled WGS sequence"/>
</dbReference>
<dbReference type="EMBL" id="FRAT01000008">
    <property type="protein sequence ID" value="SHL23662.1"/>
    <property type="molecule type" value="Genomic_DNA"/>
</dbReference>
<dbReference type="PANTHER" id="PTHR11803:SF39">
    <property type="entry name" value="2-IMINOBUTANOATE_2-IMINOPROPANOATE DEAMINASE"/>
    <property type="match status" value="1"/>
</dbReference>
<dbReference type="InterPro" id="IPR006056">
    <property type="entry name" value="RidA"/>
</dbReference>
<dbReference type="EMBL" id="FOKU01000006">
    <property type="protein sequence ID" value="SFC12855.1"/>
    <property type="molecule type" value="Genomic_DNA"/>
</dbReference>
<dbReference type="SUPFAM" id="SSF55298">
    <property type="entry name" value="YjgF-like"/>
    <property type="match status" value="1"/>
</dbReference>
<evidence type="ECO:0000313" key="3">
    <source>
        <dbReference type="EMBL" id="SFC12855.1"/>
    </source>
</evidence>
<comment type="similarity">
    <text evidence="1">Belongs to the RutC family.</text>
</comment>
<dbReference type="InterPro" id="IPR035959">
    <property type="entry name" value="RutC-like_sf"/>
</dbReference>
<dbReference type="GO" id="GO:0019239">
    <property type="term" value="F:deaminase activity"/>
    <property type="evidence" value="ECO:0007669"/>
    <property type="project" value="TreeGrafter"/>
</dbReference>
<reference evidence="4 5" key="1">
    <citation type="submission" date="2016-11" db="EMBL/GenBank/DDBJ databases">
        <authorList>
            <person name="Varghese N."/>
            <person name="Submissions S."/>
        </authorList>
    </citation>
    <scope>NUCLEOTIDE SEQUENCE [LARGE SCALE GENOMIC DNA]</scope>
    <source>
        <strain evidence="4 5">CGMCC 1.12174</strain>
        <strain evidence="3 6">DSM 26351</strain>
    </source>
</reference>
<keyword evidence="6" id="KW-1185">Reference proteome</keyword>
<protein>
    <submittedName>
        <fullName evidence="4">2-iminobutanoate/2-iminopropanoate deaminase</fullName>
    </submittedName>
    <submittedName>
        <fullName evidence="3">Reactive intermediate/imine deaminase</fullName>
    </submittedName>
</protein>
<feature type="signal peptide" evidence="2">
    <location>
        <begin position="1"/>
        <end position="22"/>
    </location>
</feature>
<comment type="caution">
    <text evidence="4">The sequence shown here is derived from an EMBL/GenBank/DDBJ whole genome shotgun (WGS) entry which is preliminary data.</text>
</comment>
<dbReference type="Gene3D" id="3.30.1330.40">
    <property type="entry name" value="RutC-like"/>
    <property type="match status" value="1"/>
</dbReference>
<evidence type="ECO:0000256" key="1">
    <source>
        <dbReference type="ARBA" id="ARBA00010552"/>
    </source>
</evidence>